<feature type="compositionally biased region" description="Polar residues" evidence="1">
    <location>
        <begin position="127"/>
        <end position="142"/>
    </location>
</feature>
<name>A0A0R3MJ10_9BRAD</name>
<dbReference type="AlphaFoldDB" id="A0A0R3MJ10"/>
<accession>A0A0R3MJ10</accession>
<evidence type="ECO:0000313" key="3">
    <source>
        <dbReference type="Proteomes" id="UP000051660"/>
    </source>
</evidence>
<sequence length="142" mass="14273">MTAAQVDAGSVLNSYARRSLESTPTPTASATATSQVDRALNWLSQNQDQASNAVANAAPALMSQLRGVIGGGVATSTPQAITATSDTRSTGTSTASLASQSYALLNQYLAGSTGRGDSGQIAAPLSNGATAGQTSFLTRPQH</sequence>
<dbReference type="Proteomes" id="UP000051660">
    <property type="component" value="Unassembled WGS sequence"/>
</dbReference>
<comment type="caution">
    <text evidence="2">The sequence shown here is derived from an EMBL/GenBank/DDBJ whole genome shotgun (WGS) entry which is preliminary data.</text>
</comment>
<proteinExistence type="predicted"/>
<evidence type="ECO:0000256" key="1">
    <source>
        <dbReference type="SAM" id="MobiDB-lite"/>
    </source>
</evidence>
<gene>
    <name evidence="2" type="ORF">CQ14_14390</name>
</gene>
<organism evidence="2 3">
    <name type="scientific">Bradyrhizobium lablabi</name>
    <dbReference type="NCBI Taxonomy" id="722472"/>
    <lineage>
        <taxon>Bacteria</taxon>
        <taxon>Pseudomonadati</taxon>
        <taxon>Pseudomonadota</taxon>
        <taxon>Alphaproteobacteria</taxon>
        <taxon>Hyphomicrobiales</taxon>
        <taxon>Nitrobacteraceae</taxon>
        <taxon>Bradyrhizobium</taxon>
    </lineage>
</organism>
<dbReference type="EMBL" id="LLYB01000125">
    <property type="protein sequence ID" value="KRR16774.1"/>
    <property type="molecule type" value="Genomic_DNA"/>
</dbReference>
<reference evidence="2 3" key="1">
    <citation type="submission" date="2014-03" db="EMBL/GenBank/DDBJ databases">
        <title>Bradyrhizobium valentinum sp. nov., isolated from effective nodules of Lupinus mariae-josephae, a lupine endemic of basic-lime soils in Eastern Spain.</title>
        <authorList>
            <person name="Duran D."/>
            <person name="Rey L."/>
            <person name="Navarro A."/>
            <person name="Busquets A."/>
            <person name="Imperial J."/>
            <person name="Ruiz-Argueso T."/>
        </authorList>
    </citation>
    <scope>NUCLEOTIDE SEQUENCE [LARGE SCALE GENOMIC DNA]</scope>
    <source>
        <strain evidence="2 3">CCBAU 23086</strain>
    </source>
</reference>
<feature type="region of interest" description="Disordered" evidence="1">
    <location>
        <begin position="114"/>
        <end position="142"/>
    </location>
</feature>
<protein>
    <submittedName>
        <fullName evidence="2">Uncharacterized protein</fullName>
    </submittedName>
</protein>
<evidence type="ECO:0000313" key="2">
    <source>
        <dbReference type="EMBL" id="KRR16774.1"/>
    </source>
</evidence>